<dbReference type="OrthoDB" id="9805228at2"/>
<name>A0A161JCS3_9GAMM</name>
<feature type="domain" description="Activator of Hsp90 ATPase homologue 1/2-like C-terminal" evidence="2">
    <location>
        <begin position="31"/>
        <end position="163"/>
    </location>
</feature>
<evidence type="ECO:0000256" key="1">
    <source>
        <dbReference type="ARBA" id="ARBA00006817"/>
    </source>
</evidence>
<evidence type="ECO:0000313" key="3">
    <source>
        <dbReference type="EMBL" id="AND67855.1"/>
    </source>
</evidence>
<dbReference type="Pfam" id="PF08327">
    <property type="entry name" value="AHSA1"/>
    <property type="match status" value="1"/>
</dbReference>
<dbReference type="AlphaFoldDB" id="A0A161JCS3"/>
<reference evidence="3 4" key="1">
    <citation type="submission" date="2016-02" db="EMBL/GenBank/DDBJ databases">
        <title>Complete genome sequencing and analysis of ATSB10, Dyella thiooxydans isolated from rhizosphere soil of sunflower (Helianthus annuus L.).</title>
        <authorList>
            <person name="Lee Y."/>
            <person name="Hwangbo K."/>
            <person name="Chung H."/>
            <person name="Yoo J."/>
            <person name="Kim K.Y."/>
            <person name="Sa T.M."/>
            <person name="Um Y."/>
            <person name="Madhaiyan M."/>
        </authorList>
    </citation>
    <scope>NUCLEOTIDE SEQUENCE [LARGE SCALE GENOMIC DNA]</scope>
    <source>
        <strain evidence="3 4">ATSB10</strain>
    </source>
</reference>
<accession>A0A161JCS3</accession>
<dbReference type="InterPro" id="IPR023393">
    <property type="entry name" value="START-like_dom_sf"/>
</dbReference>
<dbReference type="CDD" id="cd07826">
    <property type="entry name" value="SRPBCC_CalC_Aha1-like_9"/>
    <property type="match status" value="1"/>
</dbReference>
<dbReference type="RefSeq" id="WP_063670180.1">
    <property type="nucleotide sequence ID" value="NZ_CP014841.1"/>
</dbReference>
<dbReference type="EMBL" id="CP014841">
    <property type="protein sequence ID" value="AND67855.1"/>
    <property type="molecule type" value="Genomic_DNA"/>
</dbReference>
<dbReference type="KEGG" id="dtx:ATSB10_04010"/>
<comment type="similarity">
    <text evidence="1">Belongs to the AHA1 family.</text>
</comment>
<gene>
    <name evidence="3" type="ORF">ATSB10_04010</name>
</gene>
<dbReference type="Gene3D" id="3.30.530.20">
    <property type="match status" value="1"/>
</dbReference>
<evidence type="ECO:0000259" key="2">
    <source>
        <dbReference type="Pfam" id="PF08327"/>
    </source>
</evidence>
<dbReference type="STRING" id="445710.ATSB10_04010"/>
<proteinExistence type="inferred from homology"/>
<evidence type="ECO:0000313" key="4">
    <source>
        <dbReference type="Proteomes" id="UP000077255"/>
    </source>
</evidence>
<keyword evidence="4" id="KW-1185">Reference proteome</keyword>
<dbReference type="Proteomes" id="UP000077255">
    <property type="component" value="Chromosome"/>
</dbReference>
<sequence length="167" mass="18507">MDAEKETASGNHATDVKRVSDREMVVTRLFDAPARRVFEAWTKPDLFRQWWTPASFGITFLACEMDARTGGTYRLELGHPSSDQPMTFFGRYLEVTPCSKVVWTNEEGGDGGAVTTVTFEEQDGQTRVVMHDLHPSKEALDETMASGGSDCAAEQFAQLNELLNGAH</sequence>
<dbReference type="PATRIC" id="fig|445710.3.peg.400"/>
<dbReference type="SUPFAM" id="SSF55961">
    <property type="entry name" value="Bet v1-like"/>
    <property type="match status" value="1"/>
</dbReference>
<protein>
    <recommendedName>
        <fullName evidence="2">Activator of Hsp90 ATPase homologue 1/2-like C-terminal domain-containing protein</fullName>
    </recommendedName>
</protein>
<dbReference type="InterPro" id="IPR013538">
    <property type="entry name" value="ASHA1/2-like_C"/>
</dbReference>
<organism evidence="3 4">
    <name type="scientific">Dyella thiooxydans</name>
    <dbReference type="NCBI Taxonomy" id="445710"/>
    <lineage>
        <taxon>Bacteria</taxon>
        <taxon>Pseudomonadati</taxon>
        <taxon>Pseudomonadota</taxon>
        <taxon>Gammaproteobacteria</taxon>
        <taxon>Lysobacterales</taxon>
        <taxon>Rhodanobacteraceae</taxon>
        <taxon>Dyella</taxon>
    </lineage>
</organism>